<proteinExistence type="predicted"/>
<evidence type="ECO:0000313" key="3">
    <source>
        <dbReference type="EMBL" id="ALJ90054.1"/>
    </source>
</evidence>
<comment type="subcellular location">
    <subcellularLocation>
        <location evidence="1">Virion</location>
    </subcellularLocation>
</comment>
<protein>
    <submittedName>
        <fullName evidence="3">Major capsid protein</fullName>
    </submittedName>
</protein>
<dbReference type="InterPro" id="IPR054612">
    <property type="entry name" value="Phage_capsid-like_C"/>
</dbReference>
<dbReference type="Proteomes" id="UP000058660">
    <property type="component" value="Chromosome"/>
</dbReference>
<evidence type="ECO:0000313" key="4">
    <source>
        <dbReference type="Proteomes" id="UP000058660"/>
    </source>
</evidence>
<gene>
    <name evidence="3" type="ORF">TO73_2397</name>
</gene>
<dbReference type="Pfam" id="PF05065">
    <property type="entry name" value="Phage_capsid"/>
    <property type="match status" value="1"/>
</dbReference>
<sequence length="285" mass="30802">MAVTTRSDLIIPEILADAIQAAWPDRMALKGTSAVAESSTLPGGVRGGDKVKVPYFDLVGELDVVGEDEELPPVKLTMTSEEATVQRAGKRVPITALAQIAARYADPYAEIARQFTEATKRRFDAALIAAANATGTGQTTVDRSTETITYDAIVDALSAFGDAQVDVAAVVVHSKVLGDLRKLKDLGGLPIFVDAQQGGLPRVLGLPVIVSDRAPTVSGSPTKYVTLFVLRGGLALWYNGEPTIETKRIPERDRDELIINTYYVAHRYKRLPQHDKPPVVRLITQ</sequence>
<dbReference type="NCBIfam" id="TIGR01554">
    <property type="entry name" value="major_cap_HK97"/>
    <property type="match status" value="1"/>
</dbReference>
<feature type="domain" description="Phage capsid-like C-terminal" evidence="2">
    <location>
        <begin position="47"/>
        <end position="223"/>
    </location>
</feature>
<evidence type="ECO:0000259" key="2">
    <source>
        <dbReference type="Pfam" id="PF05065"/>
    </source>
</evidence>
<organism evidence="3 4">
    <name type="scientific">Thermus aquaticus (strain ATCC BAA-2747 / Y51MC23)</name>
    <dbReference type="NCBI Taxonomy" id="498848"/>
    <lineage>
        <taxon>Bacteria</taxon>
        <taxon>Thermotogati</taxon>
        <taxon>Deinococcota</taxon>
        <taxon>Deinococci</taxon>
        <taxon>Thermales</taxon>
        <taxon>Thermaceae</taxon>
        <taxon>Thermus</taxon>
    </lineage>
</organism>
<accession>A0ABM5VIV4</accession>
<reference evidence="4" key="1">
    <citation type="journal article" date="2015" name="PLoS ONE">
        <title>Complete Genome Sequence of Thermus aquaticus Y51MC23.</title>
        <authorList>
            <person name="Brumm P.J."/>
            <person name="Monsma S."/>
            <person name="Keough B."/>
            <person name="Jasinovica S."/>
            <person name="Ferguson E."/>
            <person name="Schoenfeld T."/>
            <person name="Lodes M."/>
            <person name="Mead D.A."/>
        </authorList>
    </citation>
    <scope>NUCLEOTIDE SEQUENCE [LARGE SCALE GENOMIC DNA]</scope>
    <source>
        <strain evidence="4">BAA-2747 / Y51MC23</strain>
    </source>
</reference>
<dbReference type="Gene3D" id="3.30.2320.10">
    <property type="entry name" value="hypothetical protein PF0899 domain"/>
    <property type="match status" value="1"/>
</dbReference>
<dbReference type="RefSeq" id="WP_003047190.1">
    <property type="nucleotide sequence ID" value="NZ_CP010822.1"/>
</dbReference>
<dbReference type="SUPFAM" id="SSF56563">
    <property type="entry name" value="Major capsid protein gp5"/>
    <property type="match status" value="1"/>
</dbReference>
<evidence type="ECO:0000256" key="1">
    <source>
        <dbReference type="ARBA" id="ARBA00004328"/>
    </source>
</evidence>
<dbReference type="EMBL" id="CP010822">
    <property type="protein sequence ID" value="ALJ90054.1"/>
    <property type="molecule type" value="Genomic_DNA"/>
</dbReference>
<dbReference type="InterPro" id="IPR024455">
    <property type="entry name" value="Phage_capsid"/>
</dbReference>
<name>A0ABM5VIV4_THEA5</name>
<keyword evidence="4" id="KW-1185">Reference proteome</keyword>